<dbReference type="PANTHER" id="PTHR46530:SF1">
    <property type="entry name" value="PROTEIN MONO-ADP-RIBOSYLTRANSFERASE PARP4"/>
    <property type="match status" value="1"/>
</dbReference>
<evidence type="ECO:0000256" key="2">
    <source>
        <dbReference type="RuleBase" id="RU362114"/>
    </source>
</evidence>
<evidence type="ECO:0000259" key="7">
    <source>
        <dbReference type="PROSITE" id="PS51468"/>
    </source>
</evidence>
<dbReference type="InterPro" id="IPR013694">
    <property type="entry name" value="VIT"/>
</dbReference>
<dbReference type="InterPro" id="IPR031273">
    <property type="entry name" value="PARP4"/>
</dbReference>
<dbReference type="Gene3D" id="3.40.50.10190">
    <property type="entry name" value="BRCT domain"/>
    <property type="match status" value="1"/>
</dbReference>
<accession>A0ABD1J372</accession>
<feature type="domain" description="PARP catalytic" evidence="6">
    <location>
        <begin position="380"/>
        <end position="584"/>
    </location>
</feature>
<organism evidence="8 9">
    <name type="scientific">Coilia grayii</name>
    <name type="common">Gray's grenadier anchovy</name>
    <dbReference type="NCBI Taxonomy" id="363190"/>
    <lineage>
        <taxon>Eukaryota</taxon>
        <taxon>Metazoa</taxon>
        <taxon>Chordata</taxon>
        <taxon>Craniata</taxon>
        <taxon>Vertebrata</taxon>
        <taxon>Euteleostomi</taxon>
        <taxon>Actinopterygii</taxon>
        <taxon>Neopterygii</taxon>
        <taxon>Teleostei</taxon>
        <taxon>Clupei</taxon>
        <taxon>Clupeiformes</taxon>
        <taxon>Clupeoidei</taxon>
        <taxon>Engraulidae</taxon>
        <taxon>Coilinae</taxon>
        <taxon>Coilia</taxon>
    </lineage>
</organism>
<keyword evidence="2" id="KW-0328">Glycosyltransferase</keyword>
<dbReference type="SMART" id="SM00292">
    <property type="entry name" value="BRCT"/>
    <property type="match status" value="1"/>
</dbReference>
<dbReference type="InterPro" id="IPR001357">
    <property type="entry name" value="BRCT_dom"/>
</dbReference>
<dbReference type="Gene3D" id="3.40.50.410">
    <property type="entry name" value="von Willebrand factor, type A domain"/>
    <property type="match status" value="1"/>
</dbReference>
<feature type="domain" description="VWFA" evidence="5">
    <location>
        <begin position="898"/>
        <end position="1069"/>
    </location>
</feature>
<dbReference type="Proteomes" id="UP001591681">
    <property type="component" value="Unassembled WGS sequence"/>
</dbReference>
<evidence type="ECO:0000256" key="1">
    <source>
        <dbReference type="ARBA" id="ARBA00024347"/>
    </source>
</evidence>
<dbReference type="SUPFAM" id="SSF52113">
    <property type="entry name" value="BRCT domain"/>
    <property type="match status" value="1"/>
</dbReference>
<dbReference type="PROSITE" id="PS51468">
    <property type="entry name" value="VIT"/>
    <property type="match status" value="1"/>
</dbReference>
<proteinExistence type="inferred from homology"/>
<dbReference type="EC" id="2.4.2.-" evidence="2"/>
<feature type="region of interest" description="Disordered" evidence="3">
    <location>
        <begin position="1279"/>
        <end position="1299"/>
    </location>
</feature>
<dbReference type="SUPFAM" id="SSF56399">
    <property type="entry name" value="ADP-ribosylation"/>
    <property type="match status" value="1"/>
</dbReference>
<evidence type="ECO:0000256" key="3">
    <source>
        <dbReference type="SAM" id="MobiDB-lite"/>
    </source>
</evidence>
<dbReference type="PROSITE" id="PS50172">
    <property type="entry name" value="BRCT"/>
    <property type="match status" value="1"/>
</dbReference>
<dbReference type="Gene3D" id="3.90.228.10">
    <property type="match status" value="1"/>
</dbReference>
<dbReference type="InterPro" id="IPR058904">
    <property type="entry name" value="PARP4_MVP-ID"/>
</dbReference>
<dbReference type="SUPFAM" id="SSF53300">
    <property type="entry name" value="vWA-like"/>
    <property type="match status" value="1"/>
</dbReference>
<dbReference type="InterPro" id="IPR002035">
    <property type="entry name" value="VWF_A"/>
</dbReference>
<protein>
    <recommendedName>
        <fullName evidence="2">Poly [ADP-ribose] polymerase</fullName>
        <shortName evidence="2">PARP</shortName>
        <ecNumber evidence="2">2.4.2.-</ecNumber>
    </recommendedName>
</protein>
<dbReference type="GO" id="GO:0003950">
    <property type="term" value="F:NAD+ poly-ADP-ribosyltransferase activity"/>
    <property type="evidence" value="ECO:0007669"/>
    <property type="project" value="UniProtKB-UniRule"/>
</dbReference>
<dbReference type="CDD" id="cd17726">
    <property type="entry name" value="BRCT_PARP4_like"/>
    <property type="match status" value="1"/>
</dbReference>
<gene>
    <name evidence="8" type="ORF">ACEWY4_022929</name>
</gene>
<dbReference type="SMART" id="SM00327">
    <property type="entry name" value="VWA"/>
    <property type="match status" value="1"/>
</dbReference>
<dbReference type="PANTHER" id="PTHR46530">
    <property type="entry name" value="PROTEIN MONO-ADP-RIBOSYLTRANSFERASE PARP4"/>
    <property type="match status" value="1"/>
</dbReference>
<evidence type="ECO:0000313" key="9">
    <source>
        <dbReference type="Proteomes" id="UP001591681"/>
    </source>
</evidence>
<dbReference type="EMBL" id="JBHFQA010000020">
    <property type="protein sequence ID" value="KAL2081076.1"/>
    <property type="molecule type" value="Genomic_DNA"/>
</dbReference>
<name>A0ABD1J372_9TELE</name>
<dbReference type="InterPro" id="IPR036465">
    <property type="entry name" value="vWFA_dom_sf"/>
</dbReference>
<evidence type="ECO:0000259" key="5">
    <source>
        <dbReference type="PROSITE" id="PS50234"/>
    </source>
</evidence>
<dbReference type="Pfam" id="PF00644">
    <property type="entry name" value="PARP"/>
    <property type="match status" value="1"/>
</dbReference>
<dbReference type="Pfam" id="PF08487">
    <property type="entry name" value="VIT"/>
    <property type="match status" value="1"/>
</dbReference>
<dbReference type="SMART" id="SM00609">
    <property type="entry name" value="VIT"/>
    <property type="match status" value="1"/>
</dbReference>
<comment type="similarity">
    <text evidence="1">Belongs to the ARTD/PARP family.</text>
</comment>
<dbReference type="InterPro" id="IPR012317">
    <property type="entry name" value="Poly(ADP-ribose)pol_cat_dom"/>
</dbReference>
<dbReference type="PROSITE" id="PS50234">
    <property type="entry name" value="VWFA"/>
    <property type="match status" value="1"/>
</dbReference>
<dbReference type="Pfam" id="PF00533">
    <property type="entry name" value="BRCT"/>
    <property type="match status" value="1"/>
</dbReference>
<evidence type="ECO:0000313" key="8">
    <source>
        <dbReference type="EMBL" id="KAL2081076.1"/>
    </source>
</evidence>
<comment type="caution">
    <text evidence="8">The sequence shown here is derived from an EMBL/GenBank/DDBJ whole genome shotgun (WGS) entry which is preliminary data.</text>
</comment>
<dbReference type="Pfam" id="PF13768">
    <property type="entry name" value="VWA_3"/>
    <property type="match status" value="1"/>
</dbReference>
<sequence length="2007" mass="219651">MGVFTNCAVVLELKDLPFKEKKKVRLAITDNGGSISYVVNKQCTFVVVSSLGCLSSNRQQSSQKLQVPVVGLAYVWACLEKNTLLPATEHILVPMTPAPDPAPSFQPVRQVPLEEKYKHEQDKDPPQSHTVENQIKNDANYVYNHRIYSEHDKDLPMYPSHFQVAKYSVFASVYANVTMDEHSGDWCVLELQSARGEKGCVFRVVRYMKQRKVVRDQLVWCGCAEDALQVYQQLQERLTATHFEPKKELPPTQRDLGSLALKQLLLEEDQHCSTPSQEVGVFVELVWTEALGSLAKVLNVPALSISPNDVSRAEGLLLQVRRVEGEGERRSLLEEVRSVLPHTLPDTLPIAKLVSQALDLCQVLRDTLAVNEVVMRSFIPSSLGKYRALGCSIQSLHPQSPDYHTVTQLLQHNDSHSEIKIHNVFHVQRGVELQMFREELGNVKPLLHSTGPASFVGILSRGLLLPRVGVESHGVERTDVGFLGGGIYFSDSFSTSVKYSRPSVTDGSRLLLVCEVALGRCREFRKRDTTLTSAPEGYDSVHGVRNTANQPSEFEDDEYVVYSPDQVRLKYVVQYTLPDDQVKDFQPCVDTSVESIPQTETSDTLPEEDSQCFKDFKNPLDSVTAGLLDSAGQTLPLQAVHVKCKLVDLLSQVIIFQTYSNPNSVPIEAKYVFPLEESAAVCGFEAFINGKHVIGEVKEKEQARKEYKQAIAKGHGAYLMDQEAPDVFTISVGNLPPGATVLIKITFISELLVERDAIFFQLPGSVAPWQQSSALNERTQSTVEKVCVSEHNGDFSLSLSMEMPYEINNLHCSTHKIQTKKTECKAVVRTLPGEMMGSNGFQLYIRLREMHMPRMWVENHPDKDSQACMLVFFPDFEALQGAGEEPSPASGPGCGVEEVVLLLDSSESMRGEALANARQIAVQIIKHISYEGKKPKINVVLFGTEQKDAFVFSKELADGYQPAKQFVRTSPPVGGSTELWRPLRSFSLLPPSRGTRSLVLLSDGHVHNPALTMQLARSNAAHTRLFTCGLSKTANKHMLRALAQAGGGAFEFFDTKTRHTWLEKVKSTVRRMTSPGCSSVSVKWQLFNPTAPSPVQAPAQLHSLFSNHHTLVYGFVPHCTQATLYGDLCGKEIRTMVSTTELQKTKGTFLHKLTARAVIRDYEDGILHMDEAEHEGKKAEMKSFIVDLSKEFSILSQFTSFVAIEERDPEKPDKGFTDIPKLIAEEDVDLLPYMGWEDDSKGWEKAEVELFIKASIDQILSRGDTLGDLEEMHLEDLHTDGHPGTLTSAHRVKRSSSGSFQMDGLPEMEEGLEPIQGKPLNLCLPKPSAPARPASNSAFKTAKRTSRIAYCSSRRSKSPLHSGSHELLGSSPGLESSAFTPALNSISGPAPLEANVRGALFGPQVPVSLGYLGSLLGSGTDELDALFAPDSLASETNRKPFFGFNAALGSPALSRLGSAFGHPPPDSGLFGVPPFLGSPAPPAFSHDLLPICGDSALAPPPPASGPFGVPPVFGSPAPPAFSHDLLPICGDSAFGPPPPASGPFGVPPIHGSPAPTAFSSLSASYGAPVLAPVPDSTSPPSPTSSCRLRSAGFFGDFVTHRSPSSDLFTIQALAGTPASAVKSAPAPAPAPPPPPPALDAIITSGFGSMRRVGQHRTLARAQAAPPPPPASVPIMTSGLGSMPKVRLGRAQAPPPPPSPPCLQFLLSAESLIPESDMQYTTSGVLSAPSFQFPSQEFQQHKFLGRRKGRHPAPKSPPMDAEFELALSHHDYATADGDAEFEHALSHHDYATADGDHYEDYHASLPAIMGDLLDPVRTKYSAASSLFPQSSCIIQSEPRRDVRSQDVATSTATWEQLACLQSPEGYWECTEEVGWLLAVDLKFFANVFLKEKGISSLGPKAHADILRLVSTLLVLQLVRVKKLVKGELLQSLFRLREPPEDSCPEWEALKRAVDWVCWADRQYPCVCSRLEFGRDWESSTRQLLGFDRPHPLSPLTPLLQRNTVILAC</sequence>
<keyword evidence="2" id="KW-0808">Transferase</keyword>
<evidence type="ECO:0000259" key="6">
    <source>
        <dbReference type="PROSITE" id="PS51059"/>
    </source>
</evidence>
<dbReference type="InterPro" id="IPR036420">
    <property type="entry name" value="BRCT_dom_sf"/>
</dbReference>
<evidence type="ECO:0000259" key="4">
    <source>
        <dbReference type="PROSITE" id="PS50172"/>
    </source>
</evidence>
<dbReference type="PROSITE" id="PS51059">
    <property type="entry name" value="PARP_CATALYTIC"/>
    <property type="match status" value="1"/>
</dbReference>
<reference evidence="8 9" key="1">
    <citation type="submission" date="2024-09" db="EMBL/GenBank/DDBJ databases">
        <title>A chromosome-level genome assembly of Gray's grenadier anchovy, Coilia grayii.</title>
        <authorList>
            <person name="Fu Z."/>
        </authorList>
    </citation>
    <scope>NUCLEOTIDE SEQUENCE [LARGE SCALE GENOMIC DNA]</scope>
    <source>
        <strain evidence="8">G4</strain>
        <tissue evidence="8">Muscle</tissue>
    </source>
</reference>
<keyword evidence="9" id="KW-1185">Reference proteome</keyword>
<keyword evidence="2" id="KW-0520">NAD</keyword>
<feature type="domain" description="BRCT" evidence="4">
    <location>
        <begin position="1"/>
        <end position="92"/>
    </location>
</feature>
<dbReference type="Pfam" id="PF26156">
    <property type="entry name" value="PARP4_MVP-ID"/>
    <property type="match status" value="1"/>
</dbReference>
<dbReference type="CDD" id="cd00198">
    <property type="entry name" value="vWFA"/>
    <property type="match status" value="1"/>
</dbReference>
<feature type="domain" description="VIT" evidence="7">
    <location>
        <begin position="621"/>
        <end position="749"/>
    </location>
</feature>